<name>E7QZX1_HALPU</name>
<dbReference type="Proteomes" id="UP000003751">
    <property type="component" value="Unassembled WGS sequence"/>
</dbReference>
<keyword evidence="1" id="KW-0472">Membrane</keyword>
<organism evidence="2 4">
    <name type="scientific">Haladaptatus paucihalophilus DX253</name>
    <dbReference type="NCBI Taxonomy" id="797209"/>
    <lineage>
        <taxon>Archaea</taxon>
        <taxon>Methanobacteriati</taxon>
        <taxon>Methanobacteriota</taxon>
        <taxon>Stenosarchaea group</taxon>
        <taxon>Halobacteria</taxon>
        <taxon>Halobacteriales</taxon>
        <taxon>Haladaptataceae</taxon>
        <taxon>Haladaptatus</taxon>
    </lineage>
</organism>
<proteinExistence type="predicted"/>
<dbReference type="PATRIC" id="fig|797209.4.peg.4281"/>
<feature type="transmembrane region" description="Helical" evidence="1">
    <location>
        <begin position="20"/>
        <end position="41"/>
    </location>
</feature>
<dbReference type="EMBL" id="AEMG01000030">
    <property type="protein sequence ID" value="EFW89865.1"/>
    <property type="molecule type" value="Genomic_DNA"/>
</dbReference>
<keyword evidence="1" id="KW-0812">Transmembrane</keyword>
<dbReference type="RefSeq" id="WP_007983542.1">
    <property type="nucleotide sequence ID" value="NZ_AEMG01000030.1"/>
</dbReference>
<evidence type="ECO:0000313" key="3">
    <source>
        <dbReference type="EMBL" id="SHK56509.1"/>
    </source>
</evidence>
<dbReference type="Proteomes" id="UP000184203">
    <property type="component" value="Unassembled WGS sequence"/>
</dbReference>
<gene>
    <name evidence="3" type="ORF">SAMN05444342_1693</name>
    <name evidence="2" type="ORF">ZOD2009_21827</name>
</gene>
<evidence type="ECO:0000313" key="2">
    <source>
        <dbReference type="EMBL" id="EFW89865.1"/>
    </source>
</evidence>
<evidence type="ECO:0000313" key="5">
    <source>
        <dbReference type="Proteomes" id="UP000184203"/>
    </source>
</evidence>
<evidence type="ECO:0000313" key="4">
    <source>
        <dbReference type="Proteomes" id="UP000003751"/>
    </source>
</evidence>
<accession>E7QZX1</accession>
<protein>
    <submittedName>
        <fullName evidence="2">Uncharacterized protein</fullName>
    </submittedName>
</protein>
<reference evidence="3" key="3">
    <citation type="submission" date="2016-11" db="EMBL/GenBank/DDBJ databases">
        <authorList>
            <person name="Jaros S."/>
            <person name="Januszkiewicz K."/>
            <person name="Wedrychowicz H."/>
        </authorList>
    </citation>
    <scope>NUCLEOTIDE SEQUENCE [LARGE SCALE GENOMIC DNA]</scope>
    <source>
        <strain evidence="3">DX253</strain>
    </source>
</reference>
<reference evidence="5" key="2">
    <citation type="submission" date="2016-11" db="EMBL/GenBank/DDBJ databases">
        <authorList>
            <person name="Varghese N."/>
            <person name="Submissions S."/>
        </authorList>
    </citation>
    <scope>NUCLEOTIDE SEQUENCE [LARGE SCALE GENOMIC DNA]</scope>
    <source>
        <strain evidence="5">DX253</strain>
    </source>
</reference>
<reference evidence="2 4" key="1">
    <citation type="journal article" date="2014" name="ISME J.">
        <title>Trehalose/2-sulfotrehalose biosynthesis and glycine-betaine uptake are widely spread mechanisms for osmoadaptation in the Halobacteriales.</title>
        <authorList>
            <person name="Youssef N.H."/>
            <person name="Savage-Ashlock K.N."/>
            <person name="McCully A.L."/>
            <person name="Luedtke B."/>
            <person name="Shaw E.I."/>
            <person name="Hoff W.D."/>
            <person name="Elshahed M.S."/>
        </authorList>
    </citation>
    <scope>NUCLEOTIDE SEQUENCE [LARGE SCALE GENOMIC DNA]</scope>
    <source>
        <strain evidence="2 4">DX253</strain>
    </source>
</reference>
<evidence type="ECO:0000256" key="1">
    <source>
        <dbReference type="SAM" id="Phobius"/>
    </source>
</evidence>
<dbReference type="EMBL" id="FRAN01000002">
    <property type="protein sequence ID" value="SHK56509.1"/>
    <property type="molecule type" value="Genomic_DNA"/>
</dbReference>
<keyword evidence="5" id="KW-1185">Reference proteome</keyword>
<dbReference type="AlphaFoldDB" id="E7QZX1"/>
<sequence>MATSPSDGDAPITESQAYYVLQFLKLLLTVVTLLVAVWKALNGALP</sequence>
<keyword evidence="1" id="KW-1133">Transmembrane helix</keyword>